<name>A0A426ZVU3_ENSVE</name>
<dbReference type="Proteomes" id="UP000287651">
    <property type="component" value="Unassembled WGS sequence"/>
</dbReference>
<protein>
    <submittedName>
        <fullName evidence="1">Uncharacterized protein</fullName>
    </submittedName>
</protein>
<evidence type="ECO:0000313" key="1">
    <source>
        <dbReference type="EMBL" id="RRT68119.1"/>
    </source>
</evidence>
<accession>A0A426ZVU3</accession>
<dbReference type="AlphaFoldDB" id="A0A426ZVU3"/>
<gene>
    <name evidence="1" type="ORF">B296_00023493</name>
</gene>
<sequence>MVTQLRQEAFGSNEMPVSRLEAQEANKALEEEQQRALALEKGVIATYKESKEFRCGLVWSRQTSYQYGYLVAGAFQGKVLGDEHQGRPLHPSDLRKSPLIIALSYPTSRMLNSCLVRLRVLP</sequence>
<organism evidence="1 2">
    <name type="scientific">Ensete ventricosum</name>
    <name type="common">Abyssinian banana</name>
    <name type="synonym">Musa ensete</name>
    <dbReference type="NCBI Taxonomy" id="4639"/>
    <lineage>
        <taxon>Eukaryota</taxon>
        <taxon>Viridiplantae</taxon>
        <taxon>Streptophyta</taxon>
        <taxon>Embryophyta</taxon>
        <taxon>Tracheophyta</taxon>
        <taxon>Spermatophyta</taxon>
        <taxon>Magnoliopsida</taxon>
        <taxon>Liliopsida</taxon>
        <taxon>Zingiberales</taxon>
        <taxon>Musaceae</taxon>
        <taxon>Ensete</taxon>
    </lineage>
</organism>
<reference evidence="1 2" key="1">
    <citation type="journal article" date="2014" name="Agronomy (Basel)">
        <title>A Draft Genome Sequence for Ensete ventricosum, the Drought-Tolerant Tree Against Hunger.</title>
        <authorList>
            <person name="Harrison J."/>
            <person name="Moore K.A."/>
            <person name="Paszkiewicz K."/>
            <person name="Jones T."/>
            <person name="Grant M."/>
            <person name="Ambacheew D."/>
            <person name="Muzemil S."/>
            <person name="Studholme D.J."/>
        </authorList>
    </citation>
    <scope>NUCLEOTIDE SEQUENCE [LARGE SCALE GENOMIC DNA]</scope>
</reference>
<proteinExistence type="predicted"/>
<dbReference type="EMBL" id="AMZH03004793">
    <property type="protein sequence ID" value="RRT68119.1"/>
    <property type="molecule type" value="Genomic_DNA"/>
</dbReference>
<comment type="caution">
    <text evidence="1">The sequence shown here is derived from an EMBL/GenBank/DDBJ whole genome shotgun (WGS) entry which is preliminary data.</text>
</comment>
<evidence type="ECO:0000313" key="2">
    <source>
        <dbReference type="Proteomes" id="UP000287651"/>
    </source>
</evidence>